<evidence type="ECO:0000256" key="9">
    <source>
        <dbReference type="ARBA" id="ARBA00022884"/>
    </source>
</evidence>
<protein>
    <recommendedName>
        <fullName evidence="3">Pre-mRNA-splicing factor CWC2</fullName>
    </recommendedName>
    <alternativeName>
        <fullName evidence="14">Pre-mRNA-splicing factor cwc2</fullName>
    </alternativeName>
</protein>
<gene>
    <name evidence="20" type="ORF">N7509_011851</name>
</gene>
<evidence type="ECO:0000256" key="1">
    <source>
        <dbReference type="ARBA" id="ARBA00004123"/>
    </source>
</evidence>
<dbReference type="EMBL" id="JAPZBU010000011">
    <property type="protein sequence ID" value="KAJ5378732.1"/>
    <property type="molecule type" value="Genomic_DNA"/>
</dbReference>
<evidence type="ECO:0000256" key="14">
    <source>
        <dbReference type="ARBA" id="ARBA00072313"/>
    </source>
</evidence>
<dbReference type="InterPro" id="IPR000504">
    <property type="entry name" value="RRM_dom"/>
</dbReference>
<keyword evidence="7 16" id="KW-0863">Zinc-finger</keyword>
<dbReference type="AlphaFoldDB" id="A0A9W9VE80"/>
<keyword evidence="5 16" id="KW-0479">Metal-binding</keyword>
<dbReference type="SUPFAM" id="SSF54928">
    <property type="entry name" value="RNA-binding domain, RBD"/>
    <property type="match status" value="1"/>
</dbReference>
<keyword evidence="11" id="KW-0539">Nucleus</keyword>
<evidence type="ECO:0000313" key="21">
    <source>
        <dbReference type="Proteomes" id="UP001147747"/>
    </source>
</evidence>
<dbReference type="InterPro" id="IPR032297">
    <property type="entry name" value="Torus"/>
</dbReference>
<keyword evidence="10" id="KW-0508">mRNA splicing</keyword>
<feature type="zinc finger region" description="C3H1-type" evidence="16">
    <location>
        <begin position="108"/>
        <end position="135"/>
    </location>
</feature>
<dbReference type="SMART" id="SM00360">
    <property type="entry name" value="RRM"/>
    <property type="match status" value="1"/>
</dbReference>
<evidence type="ECO:0000256" key="8">
    <source>
        <dbReference type="ARBA" id="ARBA00022833"/>
    </source>
</evidence>
<evidence type="ECO:0000256" key="5">
    <source>
        <dbReference type="ARBA" id="ARBA00022723"/>
    </source>
</evidence>
<dbReference type="PANTHER" id="PTHR14089">
    <property type="entry name" value="PRE-MRNA-SPLICING FACTOR RBM22"/>
    <property type="match status" value="1"/>
</dbReference>
<evidence type="ECO:0000256" key="15">
    <source>
        <dbReference type="PROSITE-ProRule" id="PRU00176"/>
    </source>
</evidence>
<evidence type="ECO:0000256" key="17">
    <source>
        <dbReference type="SAM" id="MobiDB-lite"/>
    </source>
</evidence>
<feature type="region of interest" description="Disordered" evidence="17">
    <location>
        <begin position="1"/>
        <end position="61"/>
    </location>
</feature>
<evidence type="ECO:0000256" key="3">
    <source>
        <dbReference type="ARBA" id="ARBA00017295"/>
    </source>
</evidence>
<dbReference type="GO" id="GO:0008380">
    <property type="term" value="P:RNA splicing"/>
    <property type="evidence" value="ECO:0007669"/>
    <property type="project" value="UniProtKB-KW"/>
</dbReference>
<evidence type="ECO:0000259" key="18">
    <source>
        <dbReference type="PROSITE" id="PS50102"/>
    </source>
</evidence>
<evidence type="ECO:0000256" key="7">
    <source>
        <dbReference type="ARBA" id="ARBA00022771"/>
    </source>
</evidence>
<dbReference type="RefSeq" id="XP_056482518.1">
    <property type="nucleotide sequence ID" value="XM_056636488.1"/>
</dbReference>
<dbReference type="InterPro" id="IPR012677">
    <property type="entry name" value="Nucleotide-bd_a/b_plait_sf"/>
</dbReference>
<evidence type="ECO:0000256" key="13">
    <source>
        <dbReference type="ARBA" id="ARBA00025224"/>
    </source>
</evidence>
<evidence type="ECO:0000256" key="4">
    <source>
        <dbReference type="ARBA" id="ARBA00022664"/>
    </source>
</evidence>
<dbReference type="GO" id="GO:0000974">
    <property type="term" value="C:Prp19 complex"/>
    <property type="evidence" value="ECO:0007669"/>
    <property type="project" value="TreeGrafter"/>
</dbReference>
<dbReference type="SUPFAM" id="SSF90229">
    <property type="entry name" value="CCCH zinc finger"/>
    <property type="match status" value="1"/>
</dbReference>
<dbReference type="Proteomes" id="UP001147747">
    <property type="component" value="Unassembled WGS sequence"/>
</dbReference>
<feature type="compositionally biased region" description="Basic and acidic residues" evidence="17">
    <location>
        <begin position="75"/>
        <end position="85"/>
    </location>
</feature>
<dbReference type="PANTHER" id="PTHR14089:SF2">
    <property type="entry name" value="PRE-MRNA-SPLICING FACTOR CWC2"/>
    <property type="match status" value="1"/>
</dbReference>
<evidence type="ECO:0000313" key="20">
    <source>
        <dbReference type="EMBL" id="KAJ5378732.1"/>
    </source>
</evidence>
<dbReference type="Gene3D" id="3.30.70.330">
    <property type="match status" value="1"/>
</dbReference>
<keyword evidence="12" id="KW-0131">Cell cycle</keyword>
<keyword evidence="4" id="KW-0507">mRNA processing</keyword>
<dbReference type="GO" id="GO:0006397">
    <property type="term" value="P:mRNA processing"/>
    <property type="evidence" value="ECO:0007669"/>
    <property type="project" value="UniProtKB-KW"/>
</dbReference>
<sequence>MADIAEPAPDALVATESEPTNAPNEEQQLESTKKVKKIIRRKKRPARVQADPSVAKADPSTQSGLQWNIWYSKHEGGQRGDEQHSLNKPAPGRCSIAKDAGYTRADRTPGAFFCVHFARGVCHKGADCEYLHRLPGIHDLYQPNTDCFGREKFSDYRDDMGGVGSFQRQNRVLYVGRIHVTDDIEEVVSRHFSEWGQIERSRVLTGRGIGFVTYSNEANAQFAKEAMHQQALDHEAFVAEIEGRDPEARKRKKIEGSFGLNGYDVPDDVWHARTRQLEASAPAAQLEAPEQAQMIEAAPPAAEPAQPENGIFSSSTVAALRGLAGGNVTTQAAPKSSGPLVGYGSDDDSD</sequence>
<comment type="function">
    <text evidence="13">Involved in the first step of pre-mRNA splicing. Required for cell growth and cell cycle control. Plays a role in the levels of the U1, U4, U5 and U6 snRNAs and the maintenance of the U4/U6 snRNA complex. May provide the link between the 'nineteen complex' NTC spliceosome protein complex and the spliceosome through the U6 snRNA. Associates predominantly with U6 snRNAs in assembled active spliceosomes. Binds directly to the internal stem-loop (ISL) domain of the U6 snRNA and to the pre-mRNA intron near the 5' splice site during the activation and catalytic phases of the spliceosome cycle.</text>
</comment>
<dbReference type="Pfam" id="PF00076">
    <property type="entry name" value="RRM_1"/>
    <property type="match status" value="1"/>
</dbReference>
<keyword evidence="6" id="KW-0747">Spliceosome</keyword>
<evidence type="ECO:0000256" key="10">
    <source>
        <dbReference type="ARBA" id="ARBA00023187"/>
    </source>
</evidence>
<dbReference type="GO" id="GO:0036002">
    <property type="term" value="F:pre-mRNA binding"/>
    <property type="evidence" value="ECO:0007669"/>
    <property type="project" value="TreeGrafter"/>
</dbReference>
<reference evidence="20" key="2">
    <citation type="journal article" date="2023" name="IMA Fungus">
        <title>Comparative genomic study of the Penicillium genus elucidates a diverse pangenome and 15 lateral gene transfer events.</title>
        <authorList>
            <person name="Petersen C."/>
            <person name="Sorensen T."/>
            <person name="Nielsen M.R."/>
            <person name="Sondergaard T.E."/>
            <person name="Sorensen J.L."/>
            <person name="Fitzpatrick D.A."/>
            <person name="Frisvad J.C."/>
            <person name="Nielsen K.L."/>
        </authorList>
    </citation>
    <scope>NUCLEOTIDE SEQUENCE</scope>
    <source>
        <strain evidence="20">IBT 29677</strain>
    </source>
</reference>
<feature type="region of interest" description="Disordered" evidence="17">
    <location>
        <begin position="75"/>
        <end position="94"/>
    </location>
</feature>
<name>A0A9W9VE80_9EURO</name>
<dbReference type="GeneID" id="81375468"/>
<comment type="caution">
    <text evidence="20">The sequence shown here is derived from an EMBL/GenBank/DDBJ whole genome shotgun (WGS) entry which is preliminary data.</text>
</comment>
<feature type="compositionally biased region" description="Polar residues" evidence="17">
    <location>
        <begin position="17"/>
        <end position="30"/>
    </location>
</feature>
<keyword evidence="21" id="KW-1185">Reference proteome</keyword>
<dbReference type="FunFam" id="3.30.70.330:FF:000249">
    <property type="entry name" value="Pre-mRNA-splicing factor CWC2, variant"/>
    <property type="match status" value="1"/>
</dbReference>
<evidence type="ECO:0000256" key="12">
    <source>
        <dbReference type="ARBA" id="ARBA00023306"/>
    </source>
</evidence>
<evidence type="ECO:0000259" key="19">
    <source>
        <dbReference type="PROSITE" id="PS50103"/>
    </source>
</evidence>
<evidence type="ECO:0000256" key="16">
    <source>
        <dbReference type="PROSITE-ProRule" id="PRU00723"/>
    </source>
</evidence>
<comment type="subcellular location">
    <subcellularLocation>
        <location evidence="1">Nucleus</location>
    </subcellularLocation>
</comment>
<dbReference type="GO" id="GO:0071007">
    <property type="term" value="C:U2-type catalytic step 2 spliceosome"/>
    <property type="evidence" value="ECO:0007669"/>
    <property type="project" value="TreeGrafter"/>
</dbReference>
<feature type="domain" description="RRM" evidence="18">
    <location>
        <begin position="171"/>
        <end position="253"/>
    </location>
</feature>
<dbReference type="OrthoDB" id="10251848at2759"/>
<evidence type="ECO:0000256" key="6">
    <source>
        <dbReference type="ARBA" id="ARBA00022728"/>
    </source>
</evidence>
<accession>A0A9W9VE80</accession>
<evidence type="ECO:0000256" key="11">
    <source>
        <dbReference type="ARBA" id="ARBA00023242"/>
    </source>
</evidence>
<dbReference type="InterPro" id="IPR000571">
    <property type="entry name" value="Znf_CCCH"/>
</dbReference>
<feature type="domain" description="C3H1-type" evidence="19">
    <location>
        <begin position="108"/>
        <end position="135"/>
    </location>
</feature>
<reference evidence="20" key="1">
    <citation type="submission" date="2022-12" db="EMBL/GenBank/DDBJ databases">
        <authorList>
            <person name="Petersen C."/>
        </authorList>
    </citation>
    <scope>NUCLEOTIDE SEQUENCE</scope>
    <source>
        <strain evidence="20">IBT 29677</strain>
    </source>
</reference>
<dbReference type="PROSITE" id="PS50102">
    <property type="entry name" value="RRM"/>
    <property type="match status" value="1"/>
</dbReference>
<dbReference type="GO" id="GO:0071006">
    <property type="term" value="C:U2-type catalytic step 1 spliceosome"/>
    <property type="evidence" value="ECO:0007669"/>
    <property type="project" value="TreeGrafter"/>
</dbReference>
<comment type="similarity">
    <text evidence="2">Belongs to the RRM CWC2 family.</text>
</comment>
<organism evidence="20 21">
    <name type="scientific">Penicillium cosmopolitanum</name>
    <dbReference type="NCBI Taxonomy" id="1131564"/>
    <lineage>
        <taxon>Eukaryota</taxon>
        <taxon>Fungi</taxon>
        <taxon>Dikarya</taxon>
        <taxon>Ascomycota</taxon>
        <taxon>Pezizomycotina</taxon>
        <taxon>Eurotiomycetes</taxon>
        <taxon>Eurotiomycetidae</taxon>
        <taxon>Eurotiales</taxon>
        <taxon>Aspergillaceae</taxon>
        <taxon>Penicillium</taxon>
    </lineage>
</organism>
<dbReference type="PROSITE" id="PS50103">
    <property type="entry name" value="ZF_C3H1"/>
    <property type="match status" value="1"/>
</dbReference>
<evidence type="ECO:0000256" key="2">
    <source>
        <dbReference type="ARBA" id="ARBA00008024"/>
    </source>
</evidence>
<dbReference type="Pfam" id="PF16131">
    <property type="entry name" value="Torus"/>
    <property type="match status" value="1"/>
</dbReference>
<dbReference type="InterPro" id="IPR039171">
    <property type="entry name" value="Cwc2/Slt11"/>
</dbReference>
<dbReference type="GO" id="GO:0008270">
    <property type="term" value="F:zinc ion binding"/>
    <property type="evidence" value="ECO:0007669"/>
    <property type="project" value="UniProtKB-KW"/>
</dbReference>
<feature type="region of interest" description="Disordered" evidence="17">
    <location>
        <begin position="327"/>
        <end position="350"/>
    </location>
</feature>
<dbReference type="InterPro" id="IPR035979">
    <property type="entry name" value="RBD_domain_sf"/>
</dbReference>
<keyword evidence="9 15" id="KW-0694">RNA-binding</keyword>
<feature type="compositionally biased region" description="Basic residues" evidence="17">
    <location>
        <begin position="34"/>
        <end position="46"/>
    </location>
</feature>
<dbReference type="InterPro" id="IPR036855">
    <property type="entry name" value="Znf_CCCH_sf"/>
</dbReference>
<proteinExistence type="inferred from homology"/>
<dbReference type="GO" id="GO:0017070">
    <property type="term" value="F:U6 snRNA binding"/>
    <property type="evidence" value="ECO:0007669"/>
    <property type="project" value="TreeGrafter"/>
</dbReference>
<keyword evidence="8 16" id="KW-0862">Zinc</keyword>